<keyword evidence="1" id="KW-0732">Signal</keyword>
<comment type="caution">
    <text evidence="2">The sequence shown here is derived from an EMBL/GenBank/DDBJ whole genome shotgun (WGS) entry which is preliminary data.</text>
</comment>
<accession>A0A8J6A778</accession>
<proteinExistence type="predicted"/>
<evidence type="ECO:0000313" key="2">
    <source>
        <dbReference type="EMBL" id="KAG8514246.1"/>
    </source>
</evidence>
<evidence type="ECO:0000313" key="3">
    <source>
        <dbReference type="Proteomes" id="UP000700334"/>
    </source>
</evidence>
<gene>
    <name evidence="2" type="ORF">J0S82_020836</name>
</gene>
<dbReference type="EMBL" id="JAGFMF010011748">
    <property type="protein sequence ID" value="KAG8514246.1"/>
    <property type="molecule type" value="Genomic_DNA"/>
</dbReference>
<organism evidence="2 3">
    <name type="scientific">Galemys pyrenaicus</name>
    <name type="common">Iberian desman</name>
    <name type="synonym">Pyrenean desman</name>
    <dbReference type="NCBI Taxonomy" id="202257"/>
    <lineage>
        <taxon>Eukaryota</taxon>
        <taxon>Metazoa</taxon>
        <taxon>Chordata</taxon>
        <taxon>Craniata</taxon>
        <taxon>Vertebrata</taxon>
        <taxon>Euteleostomi</taxon>
        <taxon>Mammalia</taxon>
        <taxon>Eutheria</taxon>
        <taxon>Laurasiatheria</taxon>
        <taxon>Eulipotyphla</taxon>
        <taxon>Talpidae</taxon>
        <taxon>Galemys</taxon>
    </lineage>
</organism>
<reference evidence="2" key="1">
    <citation type="journal article" date="2021" name="Evol. Appl.">
        <title>The genome of the Pyrenean desman and the effects of bottlenecks and inbreeding on the genomic landscape of an endangered species.</title>
        <authorList>
            <person name="Escoda L."/>
            <person name="Castresana J."/>
        </authorList>
    </citation>
    <scope>NUCLEOTIDE SEQUENCE</scope>
    <source>
        <strain evidence="2">IBE-C5619</strain>
    </source>
</reference>
<dbReference type="AlphaFoldDB" id="A0A8J6A778"/>
<name>A0A8J6A778_GALPY</name>
<dbReference type="Proteomes" id="UP000700334">
    <property type="component" value="Unassembled WGS sequence"/>
</dbReference>
<feature type="chain" id="PRO_5035152385" evidence="1">
    <location>
        <begin position="22"/>
        <end position="241"/>
    </location>
</feature>
<evidence type="ECO:0000256" key="1">
    <source>
        <dbReference type="SAM" id="SignalP"/>
    </source>
</evidence>
<protein>
    <submittedName>
        <fullName evidence="2">Uncharacterized protein</fullName>
    </submittedName>
</protein>
<keyword evidence="3" id="KW-1185">Reference proteome</keyword>
<feature type="signal peptide" evidence="1">
    <location>
        <begin position="1"/>
        <end position="21"/>
    </location>
</feature>
<sequence>MLRLGRGLLGLLGTAVGPVAGAGLLRPGREKRRRVGGLGRGGVADAGFGGEAGLSGSAGGRAAQGVWLLEQFKVTLHIRALRPPLSDSDRGGASRLSAPLAGSAALLLPLAQLPGVWAAPARLAPDWLSGGGRVGRDQSAQAAADWCGSGSDALGVRPMGARGESTNLTTVCTAGGNEFSTVSSVRNPFHWAKPGSFTDCKQWFNRIDKPSCYRSEQTTTFRTGPVFSKHDFSKYDIHMEM</sequence>